<reference evidence="2" key="1">
    <citation type="submission" date="2016-04" db="EMBL/GenBank/DDBJ databases">
        <authorList>
            <person name="Evans L.H."/>
            <person name="Alamgir A."/>
            <person name="Owens N."/>
            <person name="Weber N.D."/>
            <person name="Virtaneva K."/>
            <person name="Barbian K."/>
            <person name="Babar A."/>
            <person name="Rosenke K."/>
        </authorList>
    </citation>
    <scope>NUCLEOTIDE SEQUENCE</scope>
    <source>
        <strain evidence="2">Nono1</strain>
    </source>
</reference>
<dbReference type="EMBL" id="LT559118">
    <property type="protein sequence ID" value="SBP01399.1"/>
    <property type="molecule type" value="Genomic_DNA"/>
</dbReference>
<keyword evidence="1" id="KW-0812">Transmembrane</keyword>
<dbReference type="AlphaFoldDB" id="A0A1M4ERC3"/>
<sequence length="99" mass="11326">MLVGSSTRSSIGFTPWELVVAILVISTTSWAATLSGMGLIGRLQWLMAALDRLPWRSRRFLKTMVACGLMLRDGRTYRYPHLIFQQHFTAMAEKERRLP</sequence>
<evidence type="ECO:0000313" key="2">
    <source>
        <dbReference type="EMBL" id="SBP01399.1"/>
    </source>
</evidence>
<evidence type="ECO:0000256" key="1">
    <source>
        <dbReference type="SAM" id="Phobius"/>
    </source>
</evidence>
<protein>
    <submittedName>
        <fullName evidence="2">Uncharacterized protein</fullName>
    </submittedName>
</protein>
<name>A0A1M4ERC3_9ACTN</name>
<proteinExistence type="predicted"/>
<gene>
    <name evidence="2" type="ORF">BN4615_P10915</name>
</gene>
<feature type="transmembrane region" description="Helical" evidence="1">
    <location>
        <begin position="20"/>
        <end position="40"/>
    </location>
</feature>
<organism evidence="2">
    <name type="scientific">Nonomuraea gerenzanensis</name>
    <dbReference type="NCBI Taxonomy" id="93944"/>
    <lineage>
        <taxon>Bacteria</taxon>
        <taxon>Bacillati</taxon>
        <taxon>Actinomycetota</taxon>
        <taxon>Actinomycetes</taxon>
        <taxon>Streptosporangiales</taxon>
        <taxon>Streptosporangiaceae</taxon>
        <taxon>Nonomuraea</taxon>
    </lineage>
</organism>
<keyword evidence="1" id="KW-1133">Transmembrane helix</keyword>
<keyword evidence="1" id="KW-0472">Membrane</keyword>
<accession>A0A1M4ERC3</accession>